<dbReference type="EMBL" id="JBHMCG010000158">
    <property type="protein sequence ID" value="MFB9577853.1"/>
    <property type="molecule type" value="Genomic_DNA"/>
</dbReference>
<evidence type="ECO:0000313" key="3">
    <source>
        <dbReference type="Proteomes" id="UP001589710"/>
    </source>
</evidence>
<dbReference type="RefSeq" id="WP_345518748.1">
    <property type="nucleotide sequence ID" value="NZ_BAAAXD010000047.1"/>
</dbReference>
<proteinExistence type="predicted"/>
<gene>
    <name evidence="2" type="ORF">ACFFTL_37685</name>
</gene>
<protein>
    <submittedName>
        <fullName evidence="2">Uncharacterized protein</fullName>
    </submittedName>
</protein>
<reference evidence="2 3" key="1">
    <citation type="submission" date="2024-09" db="EMBL/GenBank/DDBJ databases">
        <authorList>
            <person name="Sun Q."/>
            <person name="Mori K."/>
        </authorList>
    </citation>
    <scope>NUCLEOTIDE SEQUENCE [LARGE SCALE GENOMIC DNA]</scope>
    <source>
        <strain evidence="2 3">JCM 3331</strain>
    </source>
</reference>
<comment type="caution">
    <text evidence="2">The sequence shown here is derived from an EMBL/GenBank/DDBJ whole genome shotgun (WGS) entry which is preliminary data.</text>
</comment>
<evidence type="ECO:0000256" key="1">
    <source>
        <dbReference type="SAM" id="MobiDB-lite"/>
    </source>
</evidence>
<organism evidence="2 3">
    <name type="scientific">Streptomyces yanii</name>
    <dbReference type="NCBI Taxonomy" id="78510"/>
    <lineage>
        <taxon>Bacteria</taxon>
        <taxon>Bacillati</taxon>
        <taxon>Actinomycetota</taxon>
        <taxon>Actinomycetes</taxon>
        <taxon>Kitasatosporales</taxon>
        <taxon>Streptomycetaceae</taxon>
        <taxon>Streptomyces</taxon>
    </lineage>
</organism>
<sequence length="119" mass="12788">MTGIPQLSGRGVGGEDGGDPGEGFLRGLVRLEEEFCGLGPDTGIDDHLEHIRTWVSTPDFFTGALSEPFEVIRVLQRAKQAAENLAAVRLGGATAAPAWLLQPWYSRPELTAAKRATFP</sequence>
<accession>A0ABV5RJ18</accession>
<evidence type="ECO:0000313" key="2">
    <source>
        <dbReference type="EMBL" id="MFB9577853.1"/>
    </source>
</evidence>
<feature type="region of interest" description="Disordered" evidence="1">
    <location>
        <begin position="1"/>
        <end position="23"/>
    </location>
</feature>
<name>A0ABV5RJ18_9ACTN</name>
<keyword evidence="3" id="KW-1185">Reference proteome</keyword>
<dbReference type="Proteomes" id="UP001589710">
    <property type="component" value="Unassembled WGS sequence"/>
</dbReference>